<gene>
    <name evidence="2" type="ORF">NE237_007165</name>
</gene>
<reference evidence="2" key="1">
    <citation type="journal article" date="2023" name="Plant J.">
        <title>The genome of the king protea, Protea cynaroides.</title>
        <authorList>
            <person name="Chang J."/>
            <person name="Duong T.A."/>
            <person name="Schoeman C."/>
            <person name="Ma X."/>
            <person name="Roodt D."/>
            <person name="Barker N."/>
            <person name="Li Z."/>
            <person name="Van de Peer Y."/>
            <person name="Mizrachi E."/>
        </authorList>
    </citation>
    <scope>NUCLEOTIDE SEQUENCE</scope>
    <source>
        <tissue evidence="2">Young leaves</tissue>
    </source>
</reference>
<evidence type="ECO:0000256" key="1">
    <source>
        <dbReference type="SAM" id="MobiDB-lite"/>
    </source>
</evidence>
<dbReference type="EMBL" id="JAMYWD010000004">
    <property type="protein sequence ID" value="KAJ4973991.1"/>
    <property type="molecule type" value="Genomic_DNA"/>
</dbReference>
<feature type="region of interest" description="Disordered" evidence="1">
    <location>
        <begin position="170"/>
        <end position="193"/>
    </location>
</feature>
<proteinExistence type="predicted"/>
<accession>A0A9Q0KNY0</accession>
<protein>
    <submittedName>
        <fullName evidence="2">Uncharacterized protein</fullName>
    </submittedName>
</protein>
<feature type="region of interest" description="Disordered" evidence="1">
    <location>
        <begin position="29"/>
        <end position="56"/>
    </location>
</feature>
<sequence>MANQKTSDYLIKVGQEGFAMIDAYYGGNRRPSQSSKKDVKGLAEQPENEQEVSLQHPLKKPRIKRYRMIRFLYIARGGRARGEFSQDFREKIEVKQARIFLNLLVHSETSKIGFRVIEEDMANQKTSDYLIKVGQEGFAMIDAYYGGKRRPFSNQGVLMDNITVAKKYGEKTSLNGRPMAPPPSSNRGSSSRN</sequence>
<dbReference type="AlphaFoldDB" id="A0A9Q0KNY0"/>
<dbReference type="OrthoDB" id="1746939at2759"/>
<name>A0A9Q0KNY0_9MAGN</name>
<keyword evidence="3" id="KW-1185">Reference proteome</keyword>
<evidence type="ECO:0000313" key="3">
    <source>
        <dbReference type="Proteomes" id="UP001141806"/>
    </source>
</evidence>
<comment type="caution">
    <text evidence="2">The sequence shown here is derived from an EMBL/GenBank/DDBJ whole genome shotgun (WGS) entry which is preliminary data.</text>
</comment>
<dbReference type="PANTHER" id="PTHR33484">
    <property type="entry name" value="BNAC07G33360D PROTEIN"/>
    <property type="match status" value="1"/>
</dbReference>
<evidence type="ECO:0000313" key="2">
    <source>
        <dbReference type="EMBL" id="KAJ4973991.1"/>
    </source>
</evidence>
<dbReference type="Proteomes" id="UP001141806">
    <property type="component" value="Unassembled WGS sequence"/>
</dbReference>
<dbReference type="PANTHER" id="PTHR33484:SF3">
    <property type="entry name" value="HYDROXYPROLINE-RICH GLYCOPROTEIN FAMILY PROTEIN"/>
    <property type="match status" value="1"/>
</dbReference>
<organism evidence="2 3">
    <name type="scientific">Protea cynaroides</name>
    <dbReference type="NCBI Taxonomy" id="273540"/>
    <lineage>
        <taxon>Eukaryota</taxon>
        <taxon>Viridiplantae</taxon>
        <taxon>Streptophyta</taxon>
        <taxon>Embryophyta</taxon>
        <taxon>Tracheophyta</taxon>
        <taxon>Spermatophyta</taxon>
        <taxon>Magnoliopsida</taxon>
        <taxon>Proteales</taxon>
        <taxon>Proteaceae</taxon>
        <taxon>Protea</taxon>
    </lineage>
</organism>